<reference evidence="1" key="1">
    <citation type="submission" date="2019-08" db="EMBL/GenBank/DDBJ databases">
        <authorList>
            <person name="Kucharzyk K."/>
            <person name="Murdoch R.W."/>
            <person name="Higgins S."/>
            <person name="Loffler F."/>
        </authorList>
    </citation>
    <scope>NUCLEOTIDE SEQUENCE</scope>
</reference>
<protein>
    <submittedName>
        <fullName evidence="1">Uncharacterized protein</fullName>
    </submittedName>
</protein>
<name>A0A645EV36_9ZZZZ</name>
<dbReference type="EMBL" id="VSSQ01051616">
    <property type="protein sequence ID" value="MPN05707.1"/>
    <property type="molecule type" value="Genomic_DNA"/>
</dbReference>
<comment type="caution">
    <text evidence="1">The sequence shown here is derived from an EMBL/GenBank/DDBJ whole genome shotgun (WGS) entry which is preliminary data.</text>
</comment>
<accession>A0A645EV36</accession>
<sequence>MNTSDAIFKTGYAIVFLGNDYISSWVNITKKVIFDTIVIGSIYPLGCCCYRHQTMTEGGAIKFRTVLGLNHRLESIVINGNDLIPSIFVLGTKTHKVPFSGRRNHSIKVIGIIGGYPYRCFLWSYIRDTGVYANRSRYGIPSHSNVKGLTKIA</sequence>
<dbReference type="AlphaFoldDB" id="A0A645EV36"/>
<evidence type="ECO:0000313" key="1">
    <source>
        <dbReference type="EMBL" id="MPN05707.1"/>
    </source>
</evidence>
<organism evidence="1">
    <name type="scientific">bioreactor metagenome</name>
    <dbReference type="NCBI Taxonomy" id="1076179"/>
    <lineage>
        <taxon>unclassified sequences</taxon>
        <taxon>metagenomes</taxon>
        <taxon>ecological metagenomes</taxon>
    </lineage>
</organism>
<proteinExistence type="predicted"/>
<gene>
    <name evidence="1" type="ORF">SDC9_152960</name>
</gene>